<dbReference type="Proteomes" id="UP000699462">
    <property type="component" value="Unassembled WGS sequence"/>
</dbReference>
<dbReference type="GO" id="GO:0017128">
    <property type="term" value="F:phospholipid scramblase activity"/>
    <property type="evidence" value="ECO:0007669"/>
    <property type="project" value="InterPro"/>
</dbReference>
<feature type="compositionally biased region" description="Pro residues" evidence="3">
    <location>
        <begin position="7"/>
        <end position="28"/>
    </location>
</feature>
<keyword evidence="2" id="KW-0564">Palmitate</keyword>
<gene>
    <name evidence="4" type="ORF">P879_07560</name>
</gene>
<evidence type="ECO:0000256" key="2">
    <source>
        <dbReference type="RuleBase" id="RU363116"/>
    </source>
</evidence>
<dbReference type="PANTHER" id="PTHR23248">
    <property type="entry name" value="PHOSPHOLIPID SCRAMBLASE-RELATED"/>
    <property type="match status" value="1"/>
</dbReference>
<dbReference type="Pfam" id="PF03803">
    <property type="entry name" value="Scramblase"/>
    <property type="match status" value="2"/>
</dbReference>
<evidence type="ECO:0000256" key="1">
    <source>
        <dbReference type="ARBA" id="ARBA00005350"/>
    </source>
</evidence>
<sequence>MSNNPKSYPPPSNNPPPASNNPLPPGGGYPPSESQGYPPPGSAYPPPGGAYPQSSGGVYPPPAGGGYPPSYGPTRGGLPLAGYYGPGYGVQAPPVAWMPKPAVSGCPPGLEYLTQINQLLVKQKKELMEIMTGLETSNKYVCMNTMGQTIYKCSEALSFKRLTGVLLSHVLYSCSECCLDELEVEAPAGHTVGYVKQVYRGCDAYYTIKDAEGTVVLQIRGPSYCRCTCYGEDINFDVLSADGEVEVGRITKQWTNFIQEYFTDADNFGISFPMDLDVKIKATLIGAVFLIVSLYEGYCSMIIQSRRHPLAGSQISDSSRIYVYGRSEQLTVFYFILYPKDFMFFETSQRRRTYYGGGVAVY</sequence>
<name>A0A8T0DER0_9TREM</name>
<dbReference type="PANTHER" id="PTHR23248:SF9">
    <property type="entry name" value="PHOSPHOLIPID SCRAMBLASE"/>
    <property type="match status" value="1"/>
</dbReference>
<dbReference type="InterPro" id="IPR005552">
    <property type="entry name" value="Scramblase"/>
</dbReference>
<comment type="function">
    <text evidence="2">May mediate accelerated ATP-independent bidirectional transbilayer migration of phospholipids upon binding calcium ions that results in a loss of phospholipid asymmetry in the plasma membrane.</text>
</comment>
<organism evidence="4 5">
    <name type="scientific">Paragonimus westermani</name>
    <dbReference type="NCBI Taxonomy" id="34504"/>
    <lineage>
        <taxon>Eukaryota</taxon>
        <taxon>Metazoa</taxon>
        <taxon>Spiralia</taxon>
        <taxon>Lophotrochozoa</taxon>
        <taxon>Platyhelminthes</taxon>
        <taxon>Trematoda</taxon>
        <taxon>Digenea</taxon>
        <taxon>Plagiorchiida</taxon>
        <taxon>Troglotremata</taxon>
        <taxon>Troglotrematidae</taxon>
        <taxon>Paragonimus</taxon>
    </lineage>
</organism>
<comment type="cofactor">
    <cofactor evidence="2">
        <name>Ca(2+)</name>
        <dbReference type="ChEBI" id="CHEBI:29108"/>
    </cofactor>
</comment>
<dbReference type="AlphaFoldDB" id="A0A8T0DER0"/>
<evidence type="ECO:0000313" key="4">
    <source>
        <dbReference type="EMBL" id="KAF8565384.1"/>
    </source>
</evidence>
<feature type="compositionally biased region" description="Pro residues" evidence="3">
    <location>
        <begin position="37"/>
        <end position="49"/>
    </location>
</feature>
<keyword evidence="2" id="KW-0106">Calcium</keyword>
<dbReference type="EMBL" id="JTDF01006853">
    <property type="protein sequence ID" value="KAF8565384.1"/>
    <property type="molecule type" value="Genomic_DNA"/>
</dbReference>
<feature type="region of interest" description="Disordered" evidence="3">
    <location>
        <begin position="1"/>
        <end position="63"/>
    </location>
</feature>
<proteinExistence type="inferred from homology"/>
<evidence type="ECO:0000256" key="3">
    <source>
        <dbReference type="SAM" id="MobiDB-lite"/>
    </source>
</evidence>
<dbReference type="GO" id="GO:0005886">
    <property type="term" value="C:plasma membrane"/>
    <property type="evidence" value="ECO:0007669"/>
    <property type="project" value="TreeGrafter"/>
</dbReference>
<keyword evidence="2" id="KW-0449">Lipoprotein</keyword>
<evidence type="ECO:0000313" key="5">
    <source>
        <dbReference type="Proteomes" id="UP000699462"/>
    </source>
</evidence>
<keyword evidence="5" id="KW-1185">Reference proteome</keyword>
<comment type="caution">
    <text evidence="4">The sequence shown here is derived from an EMBL/GenBank/DDBJ whole genome shotgun (WGS) entry which is preliminary data.</text>
</comment>
<protein>
    <recommendedName>
        <fullName evidence="2">Phospholipid scramblase</fullName>
    </recommendedName>
</protein>
<comment type="similarity">
    <text evidence="1 2">Belongs to the phospholipid scramblase family.</text>
</comment>
<accession>A0A8T0DER0</accession>
<dbReference type="OrthoDB" id="191150at2759"/>
<reference evidence="4 5" key="1">
    <citation type="submission" date="2019-07" db="EMBL/GenBank/DDBJ databases">
        <title>Annotation for the trematode Paragonimus westermani.</title>
        <authorList>
            <person name="Choi Y.-J."/>
        </authorList>
    </citation>
    <scope>NUCLEOTIDE SEQUENCE [LARGE SCALE GENOMIC DNA]</scope>
    <source>
        <strain evidence="4">180907_Pwestermani</strain>
    </source>
</reference>